<dbReference type="EMBL" id="CAJNNV010032883">
    <property type="protein sequence ID" value="CAE8641355.1"/>
    <property type="molecule type" value="Genomic_DNA"/>
</dbReference>
<protein>
    <recommendedName>
        <fullName evidence="2">Centrosomal protein CEP104 N-terminal domain-containing protein</fullName>
    </recommendedName>
</protein>
<organism evidence="4 5">
    <name type="scientific">Polarella glacialis</name>
    <name type="common">Dinoflagellate</name>
    <dbReference type="NCBI Taxonomy" id="89957"/>
    <lineage>
        <taxon>Eukaryota</taxon>
        <taxon>Sar</taxon>
        <taxon>Alveolata</taxon>
        <taxon>Dinophyceae</taxon>
        <taxon>Suessiales</taxon>
        <taxon>Suessiaceae</taxon>
        <taxon>Polarella</taxon>
    </lineage>
</organism>
<dbReference type="OrthoDB" id="66599at2759"/>
<proteinExistence type="predicted"/>
<dbReference type="Proteomes" id="UP000654075">
    <property type="component" value="Unassembled WGS sequence"/>
</dbReference>
<dbReference type="Proteomes" id="UP000626109">
    <property type="component" value="Unassembled WGS sequence"/>
</dbReference>
<dbReference type="Pfam" id="PF21038">
    <property type="entry name" value="CEP104_N"/>
    <property type="match status" value="1"/>
</dbReference>
<evidence type="ECO:0000259" key="2">
    <source>
        <dbReference type="Pfam" id="PF21038"/>
    </source>
</evidence>
<sequence>MPPLFFAVAAASSESSNSGHGSVLALHPGSGGWQSARCCSYPQELLLQLERGAEVHEIEIAAKGELTPRAVDVFFSRGSREECLIGDPLFELAGTLQLSDGRPAAAANGRGGGTAKRVRLKLFALCSGQVRLLVHEPLTTGPGNPFRQVSLASLELWGYEDAMSAARPVRPKVAERFEECGDEVARVLTELGIPLSVVPVDEDLEILVGVDPATKRLIKELQKRQASLVQTCQFGESQQLSEHIQDLAQLGKWLQELVSRRDRFIAARSLKEAEHLGPRIRSLEDKRLQLSALYDTDFFLESMAMGFAVNQPEPSGAADLEEDSGELAVSAHPSDEEAAQQETTVLPEDGEDGEGQAVSSGLLAEDEDEGRIAEKDKEEVPEKEEHTRDQSQIGEQRAGEEEEAEVSAVQDHLVLPEEGQAQMDRQEGQEHAEPHEQEEVMTSVAGANEEGGVQMSALTTEGDAIPTASPGPDSSAVAPPEAAAGVEAADAGTKNAPEAGKGAEGSSLEPRQAAAELFRALAEPAPS</sequence>
<gene>
    <name evidence="3" type="ORF">PGLA1383_LOCUS56018</name>
    <name evidence="4" type="ORF">PGLA2088_LOCUS7033</name>
</gene>
<evidence type="ECO:0000313" key="5">
    <source>
        <dbReference type="Proteomes" id="UP000626109"/>
    </source>
</evidence>
<dbReference type="InterPro" id="IPR052607">
    <property type="entry name" value="CEP104-like"/>
</dbReference>
<evidence type="ECO:0000313" key="6">
    <source>
        <dbReference type="Proteomes" id="UP000654075"/>
    </source>
</evidence>
<accession>A0A813ID77</accession>
<evidence type="ECO:0000313" key="4">
    <source>
        <dbReference type="EMBL" id="CAE8648966.1"/>
    </source>
</evidence>
<dbReference type="GO" id="GO:0005929">
    <property type="term" value="C:cilium"/>
    <property type="evidence" value="ECO:0007669"/>
    <property type="project" value="TreeGrafter"/>
</dbReference>
<dbReference type="PANTHER" id="PTHR13371:SF0">
    <property type="entry name" value="CENTROSOMAL PROTEIN OF 104 KDA"/>
    <property type="match status" value="1"/>
</dbReference>
<feature type="compositionally biased region" description="Low complexity" evidence="1">
    <location>
        <begin position="473"/>
        <end position="492"/>
    </location>
</feature>
<dbReference type="EMBL" id="CAJNNW010007137">
    <property type="protein sequence ID" value="CAE8648966.1"/>
    <property type="molecule type" value="Genomic_DNA"/>
</dbReference>
<keyword evidence="6" id="KW-1185">Reference proteome</keyword>
<dbReference type="PANTHER" id="PTHR13371">
    <property type="entry name" value="GLYCINE-, GLUTAMATE-, THIENYLCYCLOHEXYLPIPERIDINE-BINDING PROTEIN"/>
    <property type="match status" value="1"/>
</dbReference>
<feature type="domain" description="Centrosomal protein CEP104 N-terminal" evidence="2">
    <location>
        <begin position="32"/>
        <end position="157"/>
    </location>
</feature>
<reference evidence="4" key="1">
    <citation type="submission" date="2021-02" db="EMBL/GenBank/DDBJ databases">
        <authorList>
            <person name="Dougan E. K."/>
            <person name="Rhodes N."/>
            <person name="Thang M."/>
            <person name="Chan C."/>
        </authorList>
    </citation>
    <scope>NUCLEOTIDE SEQUENCE</scope>
</reference>
<name>A0A813ID77_POLGL</name>
<comment type="caution">
    <text evidence="4">The sequence shown here is derived from an EMBL/GenBank/DDBJ whole genome shotgun (WGS) entry which is preliminary data.</text>
</comment>
<feature type="compositionally biased region" description="Basic and acidic residues" evidence="1">
    <location>
        <begin position="424"/>
        <end position="438"/>
    </location>
</feature>
<feature type="region of interest" description="Disordered" evidence="1">
    <location>
        <begin position="311"/>
        <end position="445"/>
    </location>
</feature>
<feature type="region of interest" description="Disordered" evidence="1">
    <location>
        <begin position="462"/>
        <end position="527"/>
    </location>
</feature>
<evidence type="ECO:0000256" key="1">
    <source>
        <dbReference type="SAM" id="MobiDB-lite"/>
    </source>
</evidence>
<dbReference type="AlphaFoldDB" id="A0A813ID77"/>
<dbReference type="InterPro" id="IPR048739">
    <property type="entry name" value="CEP104_N"/>
</dbReference>
<evidence type="ECO:0000313" key="3">
    <source>
        <dbReference type="EMBL" id="CAE8641355.1"/>
    </source>
</evidence>
<feature type="compositionally biased region" description="Basic and acidic residues" evidence="1">
    <location>
        <begin position="370"/>
        <end position="389"/>
    </location>
</feature>